<dbReference type="AlphaFoldDB" id="A0A0G4PY70"/>
<evidence type="ECO:0000256" key="1">
    <source>
        <dbReference type="SAM" id="MobiDB-lite"/>
    </source>
</evidence>
<proteinExistence type="predicted"/>
<reference evidence="2 3" key="1">
    <citation type="journal article" date="2014" name="Nat. Commun.">
        <title>Multiple recent horizontal transfers of a large genomic region in cheese making fungi.</title>
        <authorList>
            <person name="Cheeseman K."/>
            <person name="Ropars J."/>
            <person name="Renault P."/>
            <person name="Dupont J."/>
            <person name="Gouzy J."/>
            <person name="Branca A."/>
            <person name="Abraham A.L."/>
            <person name="Ceppi M."/>
            <person name="Conseiller E."/>
            <person name="Debuchy R."/>
            <person name="Malagnac F."/>
            <person name="Goarin A."/>
            <person name="Silar P."/>
            <person name="Lacoste S."/>
            <person name="Sallet E."/>
            <person name="Bensimon A."/>
            <person name="Giraud T."/>
            <person name="Brygoo Y."/>
        </authorList>
    </citation>
    <scope>NUCLEOTIDE SEQUENCE [LARGE SCALE GENOMIC DNA]</scope>
    <source>
        <strain evidence="3">FM 013</strain>
    </source>
</reference>
<organism evidence="2 3">
    <name type="scientific">Penicillium camemberti (strain FM 013)</name>
    <dbReference type="NCBI Taxonomy" id="1429867"/>
    <lineage>
        <taxon>Eukaryota</taxon>
        <taxon>Fungi</taxon>
        <taxon>Dikarya</taxon>
        <taxon>Ascomycota</taxon>
        <taxon>Pezizomycotina</taxon>
        <taxon>Eurotiomycetes</taxon>
        <taxon>Eurotiomycetidae</taxon>
        <taxon>Eurotiales</taxon>
        <taxon>Aspergillaceae</taxon>
        <taxon>Penicillium</taxon>
    </lineage>
</organism>
<accession>A0A0G4PY70</accession>
<feature type="region of interest" description="Disordered" evidence="1">
    <location>
        <begin position="226"/>
        <end position="246"/>
    </location>
</feature>
<sequence>MNKALNSQTKPHRWALQTLIATSGLENDLFISACATSLVTSGWENSLSHLDTDPTMGRIRKIPFTDQRQSFRSRLQRALSLSSSGSEDIWSPPGSAEGDTTEEESSLQENGSFGNHQNDIAVEDGQESPPHSWSMGPRPEEGLEQPGQANLAEDCNMIALQCAADLDIRTKLVMRLTRERTKADFPRLMQKALDNSNSWIATIRSDLEDIRSRLAVVETAMEMMAKEGKNSTTEDNATRRTLRSQQ</sequence>
<feature type="region of interest" description="Disordered" evidence="1">
    <location>
        <begin position="75"/>
        <end position="146"/>
    </location>
</feature>
<gene>
    <name evidence="2" type="ORF">PCAMFM013_S3Jg000034</name>
</gene>
<dbReference type="EMBL" id="HG793312">
    <property type="protein sequence ID" value="CRL31423.1"/>
    <property type="molecule type" value="Genomic_DNA"/>
</dbReference>
<keyword evidence="3" id="KW-1185">Reference proteome</keyword>
<name>A0A0G4PY70_PENC3</name>
<protein>
    <submittedName>
        <fullName evidence="2">Str. FM013</fullName>
    </submittedName>
</protein>
<evidence type="ECO:0000313" key="2">
    <source>
        <dbReference type="EMBL" id="CRL31423.1"/>
    </source>
</evidence>
<feature type="compositionally biased region" description="Polar residues" evidence="1">
    <location>
        <begin position="107"/>
        <end position="118"/>
    </location>
</feature>
<feature type="compositionally biased region" description="Low complexity" evidence="1">
    <location>
        <begin position="75"/>
        <end position="86"/>
    </location>
</feature>
<evidence type="ECO:0000313" key="3">
    <source>
        <dbReference type="Proteomes" id="UP000053732"/>
    </source>
</evidence>
<dbReference type="Proteomes" id="UP000053732">
    <property type="component" value="Unassembled WGS sequence"/>
</dbReference>